<feature type="chain" id="PRO_5028973464" evidence="1">
    <location>
        <begin position="28"/>
        <end position="552"/>
    </location>
</feature>
<feature type="domain" description="LysM" evidence="2">
    <location>
        <begin position="32"/>
        <end position="79"/>
    </location>
</feature>
<dbReference type="Gene3D" id="2.60.40.10">
    <property type="entry name" value="Immunoglobulins"/>
    <property type="match status" value="2"/>
</dbReference>
<dbReference type="CDD" id="cd00118">
    <property type="entry name" value="LysM"/>
    <property type="match status" value="1"/>
</dbReference>
<proteinExistence type="predicted"/>
<dbReference type="EMBL" id="CP058952">
    <property type="protein sequence ID" value="QLI80541.1"/>
    <property type="molecule type" value="Genomic_DNA"/>
</dbReference>
<dbReference type="KEGG" id="cfon:HZU75_02755"/>
<dbReference type="Gene3D" id="3.10.350.10">
    <property type="entry name" value="LysM domain"/>
    <property type="match status" value="1"/>
</dbReference>
<dbReference type="AlphaFoldDB" id="A0A7D5Z0Y4"/>
<evidence type="ECO:0000256" key="1">
    <source>
        <dbReference type="SAM" id="SignalP"/>
    </source>
</evidence>
<keyword evidence="4" id="KW-1185">Reference proteome</keyword>
<dbReference type="SUPFAM" id="SSF54106">
    <property type="entry name" value="LysM domain"/>
    <property type="match status" value="1"/>
</dbReference>
<dbReference type="PANTHER" id="PTHR38731">
    <property type="entry name" value="LIPL45-RELATED LIPOPROTEIN-RELATED"/>
    <property type="match status" value="1"/>
</dbReference>
<dbReference type="RefSeq" id="WP_180307681.1">
    <property type="nucleotide sequence ID" value="NZ_CP058952.1"/>
</dbReference>
<dbReference type="InterPro" id="IPR013783">
    <property type="entry name" value="Ig-like_fold"/>
</dbReference>
<dbReference type="InterPro" id="IPR018392">
    <property type="entry name" value="LysM"/>
</dbReference>
<dbReference type="PROSITE" id="PS51782">
    <property type="entry name" value="LYSM"/>
    <property type="match status" value="1"/>
</dbReference>
<protein>
    <submittedName>
        <fullName evidence="3">FecR domain-containing protein</fullName>
    </submittedName>
</protein>
<reference evidence="3 4" key="1">
    <citation type="journal article" date="2016" name="Int. J. Syst. Evol. Microbiol.">
        <title>Chitinibacter fontanus sp. nov., isolated from a spring.</title>
        <authorList>
            <person name="Sheu S.Y."/>
            <person name="Li Y.S."/>
            <person name="Young C.C."/>
            <person name="Chen W.M."/>
        </authorList>
    </citation>
    <scope>NUCLEOTIDE SEQUENCE [LARGE SCALE GENOMIC DNA]</scope>
    <source>
        <strain evidence="3 4">STM-7</strain>
    </source>
</reference>
<evidence type="ECO:0000313" key="4">
    <source>
        <dbReference type="Proteomes" id="UP000510822"/>
    </source>
</evidence>
<gene>
    <name evidence="3" type="ORF">HZU75_02755</name>
</gene>
<dbReference type="InterPro" id="IPR036779">
    <property type="entry name" value="LysM_dom_sf"/>
</dbReference>
<dbReference type="SMART" id="SM00257">
    <property type="entry name" value="LysM"/>
    <property type="match status" value="1"/>
</dbReference>
<evidence type="ECO:0000259" key="2">
    <source>
        <dbReference type="PROSITE" id="PS51782"/>
    </source>
</evidence>
<dbReference type="Proteomes" id="UP000510822">
    <property type="component" value="Chromosome"/>
</dbReference>
<organism evidence="3 4">
    <name type="scientific">Chitinibacter fontanus</name>
    <dbReference type="NCBI Taxonomy" id="1737446"/>
    <lineage>
        <taxon>Bacteria</taxon>
        <taxon>Pseudomonadati</taxon>
        <taxon>Pseudomonadota</taxon>
        <taxon>Betaproteobacteria</taxon>
        <taxon>Neisseriales</taxon>
        <taxon>Chitinibacteraceae</taxon>
        <taxon>Chitinibacter</taxon>
    </lineage>
</organism>
<evidence type="ECO:0000313" key="3">
    <source>
        <dbReference type="EMBL" id="QLI80541.1"/>
    </source>
</evidence>
<name>A0A7D5Z0Y4_9NEIS</name>
<sequence length="552" mass="60000">MFFLSHTRSIRTLLLATLMASSPMTMASDAMHAYTVQANDNLYQIAAKLLNRPSDWQTVAKLNAIANPNLLQPGSTVQIPVRLMRGAPQTAQILYLRGEVKIIAGPNKGKNPVVGQTLREGDTIAASAGAWLGLGLQDGSQMYVSPNSQFKLQRLRSIPQAQTQQTELTLKRGRADFAVQPQPAGARFEVKTPLAVTGVRGTRFGVALNEQSKQTLTDLVEGKVVFTAGQETALEAGNGIVMARGQAAQIQALPAAPEWQHPIQRIDKLPYTLPLQYNATNPRLLAQLETTSNPSQIVWLSNDAQPTLNGPIADGHYLLRVRTISAEGLAGKELLTPIQIKTSPAAPLIQAPLQAALVPSGKVPLICAGEDDAKGYLFQTSTQIDFGSNTQEEMIEGARCRWDSQLDTPQQYFWRVATLEHDAQGDWQRGPFSAATAFTVVKAPSSPEAKVSYGEHLRVQWAGEALTTYQLQIARDREFSAPVLDLQLTEPEATLAIPLGCFDYFIRIKSTNQYGMSSEFSKPRRLNTPAVLCSSNGSGLVDGHGKPLRIAD</sequence>
<dbReference type="Pfam" id="PF04773">
    <property type="entry name" value="FecR"/>
    <property type="match status" value="1"/>
</dbReference>
<dbReference type="Gene3D" id="2.60.120.1440">
    <property type="match status" value="1"/>
</dbReference>
<accession>A0A7D5Z0Y4</accession>
<dbReference type="Pfam" id="PF01476">
    <property type="entry name" value="LysM"/>
    <property type="match status" value="1"/>
</dbReference>
<keyword evidence="1" id="KW-0732">Signal</keyword>
<dbReference type="InterPro" id="IPR006860">
    <property type="entry name" value="FecR"/>
</dbReference>
<feature type="signal peptide" evidence="1">
    <location>
        <begin position="1"/>
        <end position="27"/>
    </location>
</feature>